<dbReference type="Gene3D" id="1.25.40.10">
    <property type="entry name" value="Tetratricopeptide repeat domain"/>
    <property type="match status" value="3"/>
</dbReference>
<keyword evidence="1" id="KW-0732">Signal</keyword>
<sequence>MIFARGLAVCLVAIWAGVAVAQDNAGALFLEANRYHTGDAVPQNHRRAAGLYLRAAKLGHAGAQNQYGKYLFSGMGGIGEDRDEALVWLRKAASTEHSEFTYDLARALEGSGAIVEAAESYGRAAEAGHLDALASLGVLYQHGTGVAQDFDKARQYYEAAALRMHPRALNNLGLLYVRGDGVVQDYTKAAELFAKAADLGLQEAMNNLGVLYDNGFGVEQSDEVAAMWYRRGARGVDARRSGPILDPRLAPLPDDEELRPQVMKTYRAQARAGDPVAQFLIALLLLEQELPAEAARWFEKAASKGHAPSMANLARLYFLGQGVLQDYVSGQMWATLAMSGGMPQAEGIADDLGVQLTPSVIAQAQDAATARWVLPTKDDVK</sequence>
<dbReference type="STRING" id="1280847.SAMN04488036_104299"/>
<gene>
    <name evidence="2" type="ORF">SAMN04488036_104299</name>
</gene>
<proteinExistence type="predicted"/>
<organism evidence="2 3">
    <name type="scientific">Shimia haliotis</name>
    <dbReference type="NCBI Taxonomy" id="1280847"/>
    <lineage>
        <taxon>Bacteria</taxon>
        <taxon>Pseudomonadati</taxon>
        <taxon>Pseudomonadota</taxon>
        <taxon>Alphaproteobacteria</taxon>
        <taxon>Rhodobacterales</taxon>
        <taxon>Roseobacteraceae</taxon>
    </lineage>
</organism>
<keyword evidence="3" id="KW-1185">Reference proteome</keyword>
<dbReference type="InterPro" id="IPR006597">
    <property type="entry name" value="Sel1-like"/>
</dbReference>
<dbReference type="PANTHER" id="PTHR11102">
    <property type="entry name" value="SEL-1-LIKE PROTEIN"/>
    <property type="match status" value="1"/>
</dbReference>
<feature type="signal peptide" evidence="1">
    <location>
        <begin position="1"/>
        <end position="21"/>
    </location>
</feature>
<dbReference type="InterPro" id="IPR011990">
    <property type="entry name" value="TPR-like_helical_dom_sf"/>
</dbReference>
<name>A0A1I4EHL9_9RHOB</name>
<dbReference type="InterPro" id="IPR050767">
    <property type="entry name" value="Sel1_AlgK"/>
</dbReference>
<dbReference type="OrthoDB" id="8235393at2"/>
<protein>
    <recommendedName>
        <fullName evidence="4">TPR repeat</fullName>
    </recommendedName>
</protein>
<dbReference type="EMBL" id="FOSZ01000004">
    <property type="protein sequence ID" value="SFL05264.1"/>
    <property type="molecule type" value="Genomic_DNA"/>
</dbReference>
<dbReference type="PANTHER" id="PTHR11102:SF160">
    <property type="entry name" value="ERAD-ASSOCIATED E3 UBIQUITIN-PROTEIN LIGASE COMPONENT HRD3"/>
    <property type="match status" value="1"/>
</dbReference>
<dbReference type="Proteomes" id="UP000198851">
    <property type="component" value="Unassembled WGS sequence"/>
</dbReference>
<accession>A0A1I4EHL9</accession>
<dbReference type="AlphaFoldDB" id="A0A1I4EHL9"/>
<evidence type="ECO:0000256" key="1">
    <source>
        <dbReference type="SAM" id="SignalP"/>
    </source>
</evidence>
<dbReference type="SUPFAM" id="SSF81901">
    <property type="entry name" value="HCP-like"/>
    <property type="match status" value="3"/>
</dbReference>
<dbReference type="RefSeq" id="WP_093324013.1">
    <property type="nucleotide sequence ID" value="NZ_FOSZ01000004.1"/>
</dbReference>
<evidence type="ECO:0008006" key="4">
    <source>
        <dbReference type="Google" id="ProtNLM"/>
    </source>
</evidence>
<dbReference type="SMART" id="SM00671">
    <property type="entry name" value="SEL1"/>
    <property type="match status" value="7"/>
</dbReference>
<reference evidence="3" key="1">
    <citation type="submission" date="2016-10" db="EMBL/GenBank/DDBJ databases">
        <authorList>
            <person name="Varghese N."/>
            <person name="Submissions S."/>
        </authorList>
    </citation>
    <scope>NUCLEOTIDE SEQUENCE [LARGE SCALE GENOMIC DNA]</scope>
    <source>
        <strain evidence="3">DSM 28453</strain>
    </source>
</reference>
<evidence type="ECO:0000313" key="3">
    <source>
        <dbReference type="Proteomes" id="UP000198851"/>
    </source>
</evidence>
<dbReference type="Pfam" id="PF08238">
    <property type="entry name" value="Sel1"/>
    <property type="match status" value="7"/>
</dbReference>
<evidence type="ECO:0000313" key="2">
    <source>
        <dbReference type="EMBL" id="SFL05264.1"/>
    </source>
</evidence>
<feature type="chain" id="PRO_5011544037" description="TPR repeat" evidence="1">
    <location>
        <begin position="22"/>
        <end position="381"/>
    </location>
</feature>